<gene>
    <name evidence="1" type="ORF">A8F95_01355</name>
</gene>
<organism evidence="1 2">
    <name type="scientific">Pseudobacillus wudalianchiensis</name>
    <dbReference type="NCBI Taxonomy" id="1743143"/>
    <lineage>
        <taxon>Bacteria</taxon>
        <taxon>Bacillati</taxon>
        <taxon>Bacillota</taxon>
        <taxon>Bacilli</taxon>
        <taxon>Bacillales</taxon>
        <taxon>Bacillaceae</taxon>
        <taxon>Pseudobacillus</taxon>
    </lineage>
</organism>
<comment type="caution">
    <text evidence="1">The sequence shown here is derived from an EMBL/GenBank/DDBJ whole genome shotgun (WGS) entry which is preliminary data.</text>
</comment>
<protein>
    <submittedName>
        <fullName evidence="1">Uncharacterized protein</fullName>
    </submittedName>
</protein>
<evidence type="ECO:0000313" key="2">
    <source>
        <dbReference type="Proteomes" id="UP000092578"/>
    </source>
</evidence>
<keyword evidence="2" id="KW-1185">Reference proteome</keyword>
<reference evidence="2" key="1">
    <citation type="submission" date="2016-05" db="EMBL/GenBank/DDBJ databases">
        <authorList>
            <person name="Liu B."/>
            <person name="Wang J."/>
            <person name="Zhu Y."/>
            <person name="Liu G."/>
            <person name="Chen Q."/>
            <person name="Chen Z."/>
            <person name="Lan J."/>
            <person name="Che J."/>
            <person name="Ge C."/>
            <person name="Shi H."/>
            <person name="Pan Z."/>
            <person name="Liu X."/>
        </authorList>
    </citation>
    <scope>NUCLEOTIDE SEQUENCE [LARGE SCALE GENOMIC DNA]</scope>
    <source>
        <strain evidence="2">FJAT-27215</strain>
    </source>
</reference>
<sequence>MNLMHNNKGNALLLVLLITVIFTALGLSIIASTLGGTKRTEIRKEEIAKAFASIKVIDQITADLSAELQSSPKYEIAKLTTGSVSAQIDEILTTLKMRYEDPIKGIEKIDFKDVTTAKGYLTPAEFNNTLTRVYEIYVTAKTGEEKGNIRRTATKRLIISPLPSFLKYAVGAEDGKLILNGSPNINGNIFANQLLISKNAKYYSGAYDPEKGPDKKMATPYPSIMKDLYASEFNSRHLQEILDLLRSRDEEGKTYFYKDKVPALKNDSQYQEIDFEGAFEEEQRKALGKVAVPNKDSLSTAVPSLQNDIAKGIEVAKSLPGPIPEKTIVFNDQDVLGEAGKHVGDLIITNTNKKIIADDLYVHGDLLIVANQSMTFNNIYATGTVKIISYNGNLSIAGNIASQGAITLMNNKGTVETKKAIATEQTLTITNKDTMFISNEGTPKKQNLFAAEKINITNETDGKLVLTNDLVAGKLEERENKEDTIVLTLNGQAKIKGNILSLGNENNNNITLLIYDNLDEKLETSFKGNVYAKGKLILRGNTEGTAKENDELKVDGVMYASGEAMVSNLNIVGLEDEDTMNNQIKQLILLSGEAGLVITRINEFNNYEELEETPNTNYVPADHVDDSKLNIKPIKGFFYTEGEAELYGVGSLFYVDGGLFAKSQLEINAIRGKTEKDSDGKPEEVSVKDQEGFYSRFIVNYNEDVLLQNFETLPKVKYLSIYPDDLTVE</sequence>
<name>A0A1B9B8I2_9BACI</name>
<dbReference type="EMBL" id="MAYT01000001">
    <property type="protein sequence ID" value="OCA92391.1"/>
    <property type="molecule type" value="Genomic_DNA"/>
</dbReference>
<dbReference type="Proteomes" id="UP000092578">
    <property type="component" value="Unassembled WGS sequence"/>
</dbReference>
<evidence type="ECO:0000313" key="1">
    <source>
        <dbReference type="EMBL" id="OCA92391.1"/>
    </source>
</evidence>
<dbReference type="RefSeq" id="WP_065408902.1">
    <property type="nucleotide sequence ID" value="NZ_MAYT01000001.1"/>
</dbReference>
<accession>A0A1B9B8I2</accession>
<dbReference type="AlphaFoldDB" id="A0A1B9B8I2"/>
<proteinExistence type="predicted"/>